<accession>A0A2N0NWK5</accession>
<evidence type="ECO:0000259" key="1">
    <source>
        <dbReference type="Pfam" id="PF20209"/>
    </source>
</evidence>
<evidence type="ECO:0000313" key="3">
    <source>
        <dbReference type="Proteomes" id="UP000232722"/>
    </source>
</evidence>
<gene>
    <name evidence="2" type="ORF">RhiirA5_300556</name>
</gene>
<reference evidence="2 3" key="1">
    <citation type="submission" date="2016-04" db="EMBL/GenBank/DDBJ databases">
        <title>Genome analyses suggest a sexual origin of heterokaryosis in a supposedly ancient asexual fungus.</title>
        <authorList>
            <person name="Ropars J."/>
            <person name="Sedzielewska K."/>
            <person name="Noel J."/>
            <person name="Charron P."/>
            <person name="Farinelli L."/>
            <person name="Marton T."/>
            <person name="Kruger M."/>
            <person name="Pelin A."/>
            <person name="Brachmann A."/>
            <person name="Corradi N."/>
        </authorList>
    </citation>
    <scope>NUCLEOTIDE SEQUENCE [LARGE SCALE GENOMIC DNA]</scope>
    <source>
        <strain evidence="2 3">A5</strain>
    </source>
</reference>
<dbReference type="InterPro" id="IPR046700">
    <property type="entry name" value="DUF6570"/>
</dbReference>
<name>A0A2N0NWK5_9GLOM</name>
<dbReference type="EMBL" id="LLXJ01002398">
    <property type="protein sequence ID" value="PKB98960.1"/>
    <property type="molecule type" value="Genomic_DNA"/>
</dbReference>
<dbReference type="Proteomes" id="UP000232722">
    <property type="component" value="Unassembled WGS sequence"/>
</dbReference>
<dbReference type="AlphaFoldDB" id="A0A2N0NWK5"/>
<comment type="caution">
    <text evidence="2">The sequence shown here is derived from an EMBL/GenBank/DDBJ whole genome shotgun (WGS) entry which is preliminary data.</text>
</comment>
<dbReference type="VEuPathDB" id="FungiDB:RhiirA1_405064"/>
<dbReference type="Pfam" id="PF20209">
    <property type="entry name" value="DUF6570"/>
    <property type="match status" value="1"/>
</dbReference>
<sequence>MLIAQVFPIVSVYNLPGGQYAYCGNIINFPQDVQEFVTRLPRNPSTLDLVIIRRYTENGSNFCDFHVRREKVMQALRWLKTNNKFYRNIEIDSDVLQTLPENDSIEMHLSQLIDDNDRPNEQRLDQVDDENNEDNEDNFISQTFVPLLPNKHSEERAINEILNRMHNDRERAVIDWPRNEIFPIDEFHTCGYIARAFPTLYPWGTADLNDYRVKEIKPAEYSKHLLIYKDGQFTHHPQWRYFALNTIMRWRALSEGKVFV</sequence>
<dbReference type="VEuPathDB" id="FungiDB:RhiirFUN_005455"/>
<organism evidence="2 3">
    <name type="scientific">Rhizophagus irregularis</name>
    <dbReference type="NCBI Taxonomy" id="588596"/>
    <lineage>
        <taxon>Eukaryota</taxon>
        <taxon>Fungi</taxon>
        <taxon>Fungi incertae sedis</taxon>
        <taxon>Mucoromycota</taxon>
        <taxon>Glomeromycotina</taxon>
        <taxon>Glomeromycetes</taxon>
        <taxon>Glomerales</taxon>
        <taxon>Glomeraceae</taxon>
        <taxon>Rhizophagus</taxon>
    </lineage>
</organism>
<reference evidence="2 3" key="2">
    <citation type="submission" date="2017-09" db="EMBL/GenBank/DDBJ databases">
        <title>Extensive intraspecific genome diversity in a model arbuscular mycorrhizal fungus.</title>
        <authorList>
            <person name="Chen E.C."/>
            <person name="Morin E."/>
            <person name="Beaudet D."/>
            <person name="Noel J."/>
            <person name="Ndikumana S."/>
            <person name="Charron P."/>
            <person name="St-Onge C."/>
            <person name="Giorgi J."/>
            <person name="Grigoriev I.V."/>
            <person name="Roux C."/>
            <person name="Martin F.M."/>
            <person name="Corradi N."/>
        </authorList>
    </citation>
    <scope>NUCLEOTIDE SEQUENCE [LARGE SCALE GENOMIC DNA]</scope>
    <source>
        <strain evidence="2 3">A5</strain>
    </source>
</reference>
<protein>
    <recommendedName>
        <fullName evidence="1">DUF6570 domain-containing protein</fullName>
    </recommendedName>
</protein>
<proteinExistence type="predicted"/>
<feature type="domain" description="DUF6570" evidence="1">
    <location>
        <begin position="1"/>
        <end position="96"/>
    </location>
</feature>
<evidence type="ECO:0000313" key="2">
    <source>
        <dbReference type="EMBL" id="PKB98960.1"/>
    </source>
</evidence>